<reference evidence="1 2" key="1">
    <citation type="submission" date="2020-03" db="EMBL/GenBank/DDBJ databases">
        <title>Genomic Encyclopedia of Type Strains, Phase IV (KMG-IV): sequencing the most valuable type-strain genomes for metagenomic binning, comparative biology and taxonomic classification.</title>
        <authorList>
            <person name="Goeker M."/>
        </authorList>
    </citation>
    <scope>NUCLEOTIDE SEQUENCE [LARGE SCALE GENOMIC DNA]</scope>
    <source>
        <strain evidence="1 2">DSM 24233</strain>
    </source>
</reference>
<proteinExistence type="predicted"/>
<dbReference type="GO" id="GO:0005886">
    <property type="term" value="C:plasma membrane"/>
    <property type="evidence" value="ECO:0007669"/>
    <property type="project" value="InterPro"/>
</dbReference>
<evidence type="ECO:0000313" key="2">
    <source>
        <dbReference type="Proteomes" id="UP000580856"/>
    </source>
</evidence>
<organism evidence="1 2">
    <name type="scientific">Desulfobaculum xiamenense</name>
    <dbReference type="NCBI Taxonomy" id="995050"/>
    <lineage>
        <taxon>Bacteria</taxon>
        <taxon>Pseudomonadati</taxon>
        <taxon>Thermodesulfobacteriota</taxon>
        <taxon>Desulfovibrionia</taxon>
        <taxon>Desulfovibrionales</taxon>
        <taxon>Desulfovibrionaceae</taxon>
        <taxon>Desulfobaculum</taxon>
    </lineage>
</organism>
<keyword evidence="2" id="KW-1185">Reference proteome</keyword>
<protein>
    <submittedName>
        <fullName evidence="1">LPS export ABC transporter protein LptC</fullName>
    </submittedName>
</protein>
<evidence type="ECO:0000313" key="1">
    <source>
        <dbReference type="EMBL" id="NJB66710.1"/>
    </source>
</evidence>
<dbReference type="InterPro" id="IPR010664">
    <property type="entry name" value="LipoPS_assembly_LptC-rel"/>
</dbReference>
<dbReference type="AlphaFoldDB" id="A0A846QHX1"/>
<dbReference type="RefSeq" id="WP_167939826.1">
    <property type="nucleotide sequence ID" value="NZ_JAATJA010000001.1"/>
</dbReference>
<dbReference type="GO" id="GO:0015221">
    <property type="term" value="F:lipopolysaccharide transmembrane transporter activity"/>
    <property type="evidence" value="ECO:0007669"/>
    <property type="project" value="InterPro"/>
</dbReference>
<dbReference type="Pfam" id="PF06835">
    <property type="entry name" value="LptC"/>
    <property type="match status" value="1"/>
</dbReference>
<name>A0A846QHX1_9BACT</name>
<dbReference type="InterPro" id="IPR026265">
    <property type="entry name" value="LptC"/>
</dbReference>
<dbReference type="EMBL" id="JAATJA010000001">
    <property type="protein sequence ID" value="NJB66710.1"/>
    <property type="molecule type" value="Genomic_DNA"/>
</dbReference>
<dbReference type="Gene3D" id="2.60.450.10">
    <property type="entry name" value="Lipopolysaccharide (LPS) transport protein A like domain"/>
    <property type="match status" value="1"/>
</dbReference>
<comment type="caution">
    <text evidence="1">The sequence shown here is derived from an EMBL/GenBank/DDBJ whole genome shotgun (WGS) entry which is preliminary data.</text>
</comment>
<accession>A0A846QHX1</accession>
<dbReference type="Proteomes" id="UP000580856">
    <property type="component" value="Unassembled WGS sequence"/>
</dbReference>
<sequence length="190" mass="20338">MNRSRLVLVITVSLIAILGAAYLVWIGSGGPDGDDVITAPPVDMSMQGVELTRSSGDGSRWTLKAEGAEYQQEDGVVSVRSPRIEWERADHDSVTVTSASGTVDQSSGNAQLWPDVVIVSGDTTVHAGRLEYSEQKRSIHLREDVRIVRGGLALDAPEVVFDLDTNVITATGGVRAELTGHAEPTMEDKP</sequence>
<dbReference type="NCBIfam" id="TIGR04409">
    <property type="entry name" value="LptC_YrbK"/>
    <property type="match status" value="1"/>
</dbReference>
<gene>
    <name evidence="1" type="ORF">GGQ74_000350</name>
</gene>